<feature type="compositionally biased region" description="Polar residues" evidence="5">
    <location>
        <begin position="535"/>
        <end position="544"/>
    </location>
</feature>
<dbReference type="SMART" id="SM00382">
    <property type="entry name" value="AAA"/>
    <property type="match status" value="2"/>
</dbReference>
<keyword evidence="2" id="KW-0677">Repeat</keyword>
<evidence type="ECO:0000256" key="5">
    <source>
        <dbReference type="SAM" id="MobiDB-lite"/>
    </source>
</evidence>
<protein>
    <submittedName>
        <fullName evidence="7">ABC transporter ATP-binding protein</fullName>
    </submittedName>
</protein>
<evidence type="ECO:0000256" key="2">
    <source>
        <dbReference type="ARBA" id="ARBA00022737"/>
    </source>
</evidence>
<evidence type="ECO:0000259" key="6">
    <source>
        <dbReference type="PROSITE" id="PS50893"/>
    </source>
</evidence>
<dbReference type="Gene3D" id="3.40.50.300">
    <property type="entry name" value="P-loop containing nucleotide triphosphate hydrolases"/>
    <property type="match status" value="2"/>
</dbReference>
<dbReference type="GO" id="GO:0005524">
    <property type="term" value="F:ATP binding"/>
    <property type="evidence" value="ECO:0007669"/>
    <property type="project" value="UniProtKB-KW"/>
</dbReference>
<dbReference type="InterPro" id="IPR003593">
    <property type="entry name" value="AAA+_ATPase"/>
</dbReference>
<dbReference type="InterPro" id="IPR017871">
    <property type="entry name" value="ABC_transporter-like_CS"/>
</dbReference>
<dbReference type="Pfam" id="PF00005">
    <property type="entry name" value="ABC_tran"/>
    <property type="match status" value="2"/>
</dbReference>
<feature type="domain" description="ABC transporter" evidence="6">
    <location>
        <begin position="293"/>
        <end position="537"/>
    </location>
</feature>
<keyword evidence="3" id="KW-0547">Nucleotide-binding</keyword>
<evidence type="ECO:0000313" key="7">
    <source>
        <dbReference type="EMBL" id="MDI2098610.1"/>
    </source>
</evidence>
<feature type="region of interest" description="Disordered" evidence="5">
    <location>
        <begin position="521"/>
        <end position="544"/>
    </location>
</feature>
<dbReference type="PROSITE" id="PS00211">
    <property type="entry name" value="ABC_TRANSPORTER_1"/>
    <property type="match status" value="1"/>
</dbReference>
<dbReference type="GO" id="GO:0016887">
    <property type="term" value="F:ATP hydrolysis activity"/>
    <property type="evidence" value="ECO:0007669"/>
    <property type="project" value="InterPro"/>
</dbReference>
<keyword evidence="8" id="KW-1185">Reference proteome</keyword>
<dbReference type="PANTHER" id="PTHR43790:SF9">
    <property type="entry name" value="GALACTOFURANOSE TRANSPORTER ATP-BINDING PROTEIN YTFR"/>
    <property type="match status" value="1"/>
</dbReference>
<keyword evidence="1" id="KW-0813">Transport</keyword>
<comment type="caution">
    <text evidence="7">The sequence shown here is derived from an EMBL/GenBank/DDBJ whole genome shotgun (WGS) entry which is preliminary data.</text>
</comment>
<dbReference type="Proteomes" id="UP001321506">
    <property type="component" value="Unassembled WGS sequence"/>
</dbReference>
<dbReference type="PANTHER" id="PTHR43790">
    <property type="entry name" value="CARBOHYDRATE TRANSPORT ATP-BINDING PROTEIN MG119-RELATED"/>
    <property type="match status" value="1"/>
</dbReference>
<dbReference type="InterPro" id="IPR027417">
    <property type="entry name" value="P-loop_NTPase"/>
</dbReference>
<dbReference type="CDD" id="cd03216">
    <property type="entry name" value="ABC_Carb_Monos_I"/>
    <property type="match status" value="1"/>
</dbReference>
<dbReference type="EMBL" id="JASATX010000002">
    <property type="protein sequence ID" value="MDI2098610.1"/>
    <property type="molecule type" value="Genomic_DNA"/>
</dbReference>
<proteinExistence type="predicted"/>
<gene>
    <name evidence="7" type="ORF">QF206_06485</name>
</gene>
<evidence type="ECO:0000256" key="1">
    <source>
        <dbReference type="ARBA" id="ARBA00022448"/>
    </source>
</evidence>
<accession>A0AAW6TBD2</accession>
<dbReference type="InterPro" id="IPR050107">
    <property type="entry name" value="ABC_carbohydrate_import_ATPase"/>
</dbReference>
<evidence type="ECO:0000313" key="8">
    <source>
        <dbReference type="Proteomes" id="UP001321506"/>
    </source>
</evidence>
<dbReference type="CDD" id="cd03215">
    <property type="entry name" value="ABC_Carb_Monos_II"/>
    <property type="match status" value="1"/>
</dbReference>
<dbReference type="SUPFAM" id="SSF52540">
    <property type="entry name" value="P-loop containing nucleoside triphosphate hydrolases"/>
    <property type="match status" value="2"/>
</dbReference>
<name>A0AAW6TBD2_9MICO</name>
<sequence length="544" mass="58057">MNRADLHAPVEGAQNEVLVRLEGIGKVFPGVVANDDISLEVRRGQVHCLLGENGAGKSTLISILAGMQQPDSGHIEINGARVAISSPRVAMDHGIGVVYQHTTLIPTLTVLENLMLGDTGRLPLDRKGAMKRLKEVSAKLGADINPNALAGDLGLGQQQQVEIAKAMWQGSKVLILDEPTSMLTPQAIAELEESVNRLKAEGLAVIFITHKLREAYAIGDCVTVLRGGRMAAYISPEELSQYDEEAAKKRILEAMFGDDIDNVSADQAEELAGATRAGQDHDADAAASRPVVLELRGVSSHAGRMEIGIEDVSIAVHAGEVLGIAGIDGHGQSALAETIAGQRSAQKGAVLFEGREVTKLGVRARQRLGLRYVTDDRLHEGIVGDLSVAVNLVLKRIGQAPFWKRGQINRSAVQAEAAERIAEYEIRTPGADTRAGTLSGGNIQKILLARELSHDPKVVVFHKPTYGLDLKTVHRVREAVRRFAAEGGAALLISTDLDELVELSDRIAVISKGRIVGEVANDSSGTSERVGELMTGSTREPSLA</sequence>
<reference evidence="7 8" key="1">
    <citation type="submission" date="2023-04" db="EMBL/GenBank/DDBJ databases">
        <title>Klugiella caeni sp. nov. isolated from the sludge of biochemical tank.</title>
        <authorList>
            <person name="Geng K."/>
        </authorList>
    </citation>
    <scope>NUCLEOTIDE SEQUENCE [LARGE SCALE GENOMIC DNA]</scope>
    <source>
        <strain evidence="7 8">YN-L-19</strain>
    </source>
</reference>
<dbReference type="AlphaFoldDB" id="A0AAW6TBD2"/>
<dbReference type="RefSeq" id="WP_281488394.1">
    <property type="nucleotide sequence ID" value="NZ_JASATX010000002.1"/>
</dbReference>
<dbReference type="PROSITE" id="PS50893">
    <property type="entry name" value="ABC_TRANSPORTER_2"/>
    <property type="match status" value="2"/>
</dbReference>
<evidence type="ECO:0000256" key="3">
    <source>
        <dbReference type="ARBA" id="ARBA00022741"/>
    </source>
</evidence>
<evidence type="ECO:0000256" key="4">
    <source>
        <dbReference type="ARBA" id="ARBA00022840"/>
    </source>
</evidence>
<organism evidence="7 8">
    <name type="scientific">Ruicaihuangia caeni</name>
    <dbReference type="NCBI Taxonomy" id="3042517"/>
    <lineage>
        <taxon>Bacteria</taxon>
        <taxon>Bacillati</taxon>
        <taxon>Actinomycetota</taxon>
        <taxon>Actinomycetes</taxon>
        <taxon>Micrococcales</taxon>
        <taxon>Microbacteriaceae</taxon>
        <taxon>Ruicaihuangia</taxon>
    </lineage>
</organism>
<feature type="domain" description="ABC transporter" evidence="6">
    <location>
        <begin position="19"/>
        <end position="252"/>
    </location>
</feature>
<dbReference type="InterPro" id="IPR003439">
    <property type="entry name" value="ABC_transporter-like_ATP-bd"/>
</dbReference>
<keyword evidence="4 7" id="KW-0067">ATP-binding</keyword>